<comment type="caution">
    <text evidence="1">The sequence shown here is derived from an EMBL/GenBank/DDBJ whole genome shotgun (WGS) entry which is preliminary data.</text>
</comment>
<organism evidence="1 2">
    <name type="scientific">Flavivirga jejuensis</name>
    <dbReference type="NCBI Taxonomy" id="870487"/>
    <lineage>
        <taxon>Bacteria</taxon>
        <taxon>Pseudomonadati</taxon>
        <taxon>Bacteroidota</taxon>
        <taxon>Flavobacteriia</taxon>
        <taxon>Flavobacteriales</taxon>
        <taxon>Flavobacteriaceae</taxon>
        <taxon>Flavivirga</taxon>
    </lineage>
</organism>
<evidence type="ECO:0000313" key="2">
    <source>
        <dbReference type="Proteomes" id="UP001176806"/>
    </source>
</evidence>
<sequence>MQRIIKLQNIGLILFSVFFMMGCSDDDTTYKATDINIEEAKLLDFPLMGIKPTGIEIVQPEIVDNKEVTYGDIKITLPSTITSLENIAAAITSKELNLSKFSVSPGNTVNLSFEDGKVHVFTISAATGDKEALLHYNVSIIKEVSPVSETLKITGFTFEKSKNPSLPNDITITKIVEDDDGIDKIYILVPLGTDFTDLVPTITYDGATLYYSQDPSTTVNVLYPSTATSFDFKYPKTFDLTVVDKNDDKQKKTSIIVDVVNPVRIETELITIPDVKKGERLLYFPGITKWINQGNHKIYYNYRKGTTYEDEDLIVIDNTYYYNIFTVDRDIPIDGLIPGESDNVNVLVWPLSEGTYKSTAVFYTQIYENSFGYNDSYDLFEPVKVKVTSNIIK</sequence>
<dbReference type="EMBL" id="JAUOEL010000004">
    <property type="protein sequence ID" value="MDO5975004.1"/>
    <property type="molecule type" value="Genomic_DNA"/>
</dbReference>
<dbReference type="PROSITE" id="PS51257">
    <property type="entry name" value="PROKAR_LIPOPROTEIN"/>
    <property type="match status" value="1"/>
</dbReference>
<evidence type="ECO:0000313" key="1">
    <source>
        <dbReference type="EMBL" id="MDO5975004.1"/>
    </source>
</evidence>
<name>A0ABT8WPA2_9FLAO</name>
<accession>A0ABT8WPA2</accession>
<dbReference type="Proteomes" id="UP001176806">
    <property type="component" value="Unassembled WGS sequence"/>
</dbReference>
<dbReference type="RefSeq" id="WP_303302171.1">
    <property type="nucleotide sequence ID" value="NZ_BAABDA010000018.1"/>
</dbReference>
<proteinExistence type="predicted"/>
<keyword evidence="2" id="KW-1185">Reference proteome</keyword>
<reference evidence="1" key="1">
    <citation type="submission" date="2023-07" db="EMBL/GenBank/DDBJ databases">
        <title>Two novel species in the genus Flavivirga.</title>
        <authorList>
            <person name="Kwon K."/>
        </authorList>
    </citation>
    <scope>NUCLEOTIDE SEQUENCE</scope>
    <source>
        <strain evidence="1">KACC 14158</strain>
    </source>
</reference>
<gene>
    <name evidence="1" type="ORF">Q4Q40_12465</name>
</gene>
<dbReference type="Gene3D" id="2.60.40.2340">
    <property type="match status" value="1"/>
</dbReference>
<protein>
    <submittedName>
        <fullName evidence="1">Uncharacterized protein</fullName>
    </submittedName>
</protein>